<evidence type="ECO:0008006" key="4">
    <source>
        <dbReference type="Google" id="ProtNLM"/>
    </source>
</evidence>
<dbReference type="OrthoDB" id="7376020at2"/>
<dbReference type="AlphaFoldDB" id="A0A437M569"/>
<evidence type="ECO:0000313" key="2">
    <source>
        <dbReference type="EMBL" id="RVT92827.1"/>
    </source>
</evidence>
<comment type="caution">
    <text evidence="2">The sequence shown here is derived from an EMBL/GenBank/DDBJ whole genome shotgun (WGS) entry which is preliminary data.</text>
</comment>
<dbReference type="RefSeq" id="WP_127740823.1">
    <property type="nucleotide sequence ID" value="NZ_SACN01000001.1"/>
</dbReference>
<evidence type="ECO:0000256" key="1">
    <source>
        <dbReference type="SAM" id="SignalP"/>
    </source>
</evidence>
<keyword evidence="3" id="KW-1185">Reference proteome</keyword>
<dbReference type="EMBL" id="SACN01000001">
    <property type="protein sequence ID" value="RVT92827.1"/>
    <property type="molecule type" value="Genomic_DNA"/>
</dbReference>
<sequence>MKFLIGATALLLAVPAAAQTAETPDCRVTTPAYPGPLATWPKPTVSDGKLIAVGQATKLVLVPQAKLTYAVKPQKDGLGAVLTVQVMEKGRYQIASSGRVWIDVVHAGGALASVEHGHGAACSGIAKIVQFDLEPGPYTIALSGGTSPDLTLLIAPAS</sequence>
<reference evidence="2 3" key="1">
    <citation type="submission" date="2019-01" db="EMBL/GenBank/DDBJ databases">
        <authorList>
            <person name="Chen W.-M."/>
        </authorList>
    </citation>
    <scope>NUCLEOTIDE SEQUENCE [LARGE SCALE GENOMIC DNA]</scope>
    <source>
        <strain evidence="2 3">CCP-7</strain>
    </source>
</reference>
<dbReference type="Proteomes" id="UP000282971">
    <property type="component" value="Unassembled WGS sequence"/>
</dbReference>
<feature type="signal peptide" evidence="1">
    <location>
        <begin position="1"/>
        <end position="18"/>
    </location>
</feature>
<proteinExistence type="predicted"/>
<feature type="chain" id="PRO_5019416728" description="Homogentisate 1,2-dioxygenase" evidence="1">
    <location>
        <begin position="19"/>
        <end position="158"/>
    </location>
</feature>
<protein>
    <recommendedName>
        <fullName evidence="4">Homogentisate 1,2-dioxygenase</fullName>
    </recommendedName>
</protein>
<name>A0A437M569_9SPHN</name>
<gene>
    <name evidence="2" type="ORF">EOD43_02610</name>
</gene>
<evidence type="ECO:0000313" key="3">
    <source>
        <dbReference type="Proteomes" id="UP000282971"/>
    </source>
</evidence>
<keyword evidence="1" id="KW-0732">Signal</keyword>
<organism evidence="2 3">
    <name type="scientific">Sphingomonas crocodyli</name>
    <dbReference type="NCBI Taxonomy" id="1979270"/>
    <lineage>
        <taxon>Bacteria</taxon>
        <taxon>Pseudomonadati</taxon>
        <taxon>Pseudomonadota</taxon>
        <taxon>Alphaproteobacteria</taxon>
        <taxon>Sphingomonadales</taxon>
        <taxon>Sphingomonadaceae</taxon>
        <taxon>Sphingomonas</taxon>
    </lineage>
</organism>
<accession>A0A437M569</accession>